<reference evidence="9 10" key="1">
    <citation type="submission" date="2018-03" db="EMBL/GenBank/DDBJ databases">
        <title>Genomic Encyclopedia of Archaeal and Bacterial Type Strains, Phase II (KMG-II): from individual species to whole genera.</title>
        <authorList>
            <person name="Goeker M."/>
        </authorList>
    </citation>
    <scope>NUCLEOTIDE SEQUENCE [LARGE SCALE GENOMIC DNA]</scope>
    <source>
        <strain evidence="9 10">DSM 100065</strain>
    </source>
</reference>
<keyword evidence="3 6" id="KW-0285">Flavoprotein</keyword>
<organism evidence="9 10">
    <name type="scientific">Antricoccus suffuscus</name>
    <dbReference type="NCBI Taxonomy" id="1629062"/>
    <lineage>
        <taxon>Bacteria</taxon>
        <taxon>Bacillati</taxon>
        <taxon>Actinomycetota</taxon>
        <taxon>Actinomycetes</taxon>
        <taxon>Geodermatophilales</taxon>
        <taxon>Antricoccaceae</taxon>
        <taxon>Antricoccus</taxon>
    </lineage>
</organism>
<evidence type="ECO:0000259" key="7">
    <source>
        <dbReference type="Pfam" id="PF00441"/>
    </source>
</evidence>
<dbReference type="GO" id="GO:0005737">
    <property type="term" value="C:cytoplasm"/>
    <property type="evidence" value="ECO:0007669"/>
    <property type="project" value="TreeGrafter"/>
</dbReference>
<comment type="similarity">
    <text evidence="2 6">Belongs to the acyl-CoA dehydrogenase family.</text>
</comment>
<feature type="domain" description="Acyl-CoA dehydrogenase/oxidase C-terminal" evidence="7">
    <location>
        <begin position="255"/>
        <end position="403"/>
    </location>
</feature>
<dbReference type="PANTHER" id="PTHR48083">
    <property type="entry name" value="MEDIUM-CHAIN SPECIFIC ACYL-COA DEHYDROGENASE, MITOCHONDRIAL-RELATED"/>
    <property type="match status" value="1"/>
</dbReference>
<dbReference type="Gene3D" id="1.20.140.10">
    <property type="entry name" value="Butyryl-CoA Dehydrogenase, subunit A, domain 3"/>
    <property type="match status" value="1"/>
</dbReference>
<proteinExistence type="inferred from homology"/>
<dbReference type="RefSeq" id="WP_106347012.1">
    <property type="nucleotide sequence ID" value="NZ_PVUE01000001.1"/>
</dbReference>
<dbReference type="InterPro" id="IPR046373">
    <property type="entry name" value="Acyl-CoA_Oxase/DH_mid-dom_sf"/>
</dbReference>
<evidence type="ECO:0000256" key="6">
    <source>
        <dbReference type="RuleBase" id="RU362125"/>
    </source>
</evidence>
<dbReference type="GO" id="GO:0033539">
    <property type="term" value="P:fatty acid beta-oxidation using acyl-CoA dehydrogenase"/>
    <property type="evidence" value="ECO:0007669"/>
    <property type="project" value="TreeGrafter"/>
</dbReference>
<dbReference type="SUPFAM" id="SSF56645">
    <property type="entry name" value="Acyl-CoA dehydrogenase NM domain-like"/>
    <property type="match status" value="1"/>
</dbReference>
<evidence type="ECO:0000256" key="4">
    <source>
        <dbReference type="ARBA" id="ARBA00022827"/>
    </source>
</evidence>
<dbReference type="InterPro" id="IPR050741">
    <property type="entry name" value="Acyl-CoA_dehydrogenase"/>
</dbReference>
<protein>
    <submittedName>
        <fullName evidence="9">Acyl-CoA dehydrogenase</fullName>
    </submittedName>
</protein>
<accession>A0A2T1A5R8</accession>
<dbReference type="SUPFAM" id="SSF47203">
    <property type="entry name" value="Acyl-CoA dehydrogenase C-terminal domain-like"/>
    <property type="match status" value="1"/>
</dbReference>
<evidence type="ECO:0000256" key="3">
    <source>
        <dbReference type="ARBA" id="ARBA00022630"/>
    </source>
</evidence>
<dbReference type="InterPro" id="IPR006091">
    <property type="entry name" value="Acyl-CoA_Oxase/DH_mid-dom"/>
</dbReference>
<dbReference type="GO" id="GO:0050660">
    <property type="term" value="F:flavin adenine dinucleotide binding"/>
    <property type="evidence" value="ECO:0007669"/>
    <property type="project" value="InterPro"/>
</dbReference>
<gene>
    <name evidence="9" type="ORF">CLV47_10165</name>
</gene>
<dbReference type="OrthoDB" id="8876745at2"/>
<sequence>MNFEIPADTRDIADGLISFIDRFVVPLENAHSDLLATERTRTDERGILVPAVRDLQRTVRKASADAGFYTLFGDPSLGGGGLGEGALAHIQERLNHTYGPPRTLIHEVVIPSVFTNGATPLLLELQPHLRDRHIAAIVSGESTLCFGLSEAGAGSDPQRMRTTAVKDGDEWVINGSKQWITNAAYADFCILFAITDPEAARARRGGITAFFVDTRSEGFECTGIIPLLGQAGSNVGIVSIDELRVPDDHIIGTPNRGLTLALLGISKGRLSMSGMCVGLAQWALDLSLDYAQQRETFDVPIAQHQMIQAKLAEMAIDIYAAKSAVARTAWMVESGQPTRKETSIVKALTTEMLGRVTDSAIQIHGAMGLTNELRIEEAWRLARIVRIPDGTAEIQRRAIALQLLRGDAAL</sequence>
<keyword evidence="4 6" id="KW-0274">FAD</keyword>
<dbReference type="Pfam" id="PF00441">
    <property type="entry name" value="Acyl-CoA_dh_1"/>
    <property type="match status" value="1"/>
</dbReference>
<dbReference type="AlphaFoldDB" id="A0A2T1A5R8"/>
<dbReference type="PANTHER" id="PTHR48083:SF2">
    <property type="entry name" value="MEDIUM-CHAIN SPECIFIC ACYL-COA DEHYDROGENASE, MITOCHONDRIAL"/>
    <property type="match status" value="1"/>
</dbReference>
<comment type="cofactor">
    <cofactor evidence="1 6">
        <name>FAD</name>
        <dbReference type="ChEBI" id="CHEBI:57692"/>
    </cofactor>
</comment>
<feature type="domain" description="Acyl-CoA oxidase/dehydrogenase middle" evidence="8">
    <location>
        <begin position="145"/>
        <end position="241"/>
    </location>
</feature>
<dbReference type="Gene3D" id="2.40.110.10">
    <property type="entry name" value="Butyryl-CoA Dehydrogenase, subunit A, domain 2"/>
    <property type="match status" value="1"/>
</dbReference>
<evidence type="ECO:0000313" key="9">
    <source>
        <dbReference type="EMBL" id="PRZ43941.1"/>
    </source>
</evidence>
<evidence type="ECO:0000313" key="10">
    <source>
        <dbReference type="Proteomes" id="UP000237752"/>
    </source>
</evidence>
<dbReference type="InterPro" id="IPR009100">
    <property type="entry name" value="AcylCoA_DH/oxidase_NM_dom_sf"/>
</dbReference>
<keyword evidence="10" id="KW-1185">Reference proteome</keyword>
<dbReference type="InterPro" id="IPR036250">
    <property type="entry name" value="AcylCo_DH-like_C"/>
</dbReference>
<evidence type="ECO:0000256" key="1">
    <source>
        <dbReference type="ARBA" id="ARBA00001974"/>
    </source>
</evidence>
<dbReference type="GO" id="GO:0003995">
    <property type="term" value="F:acyl-CoA dehydrogenase activity"/>
    <property type="evidence" value="ECO:0007669"/>
    <property type="project" value="TreeGrafter"/>
</dbReference>
<evidence type="ECO:0000256" key="5">
    <source>
        <dbReference type="ARBA" id="ARBA00023002"/>
    </source>
</evidence>
<comment type="caution">
    <text evidence="9">The sequence shown here is derived from an EMBL/GenBank/DDBJ whole genome shotgun (WGS) entry which is preliminary data.</text>
</comment>
<dbReference type="InterPro" id="IPR009075">
    <property type="entry name" value="AcylCo_DH/oxidase_C"/>
</dbReference>
<keyword evidence="5 6" id="KW-0560">Oxidoreductase</keyword>
<name>A0A2T1A5R8_9ACTN</name>
<dbReference type="FunFam" id="1.20.140.10:FF:000001">
    <property type="entry name" value="Acyl-CoA dehydrogenase"/>
    <property type="match status" value="1"/>
</dbReference>
<evidence type="ECO:0000256" key="2">
    <source>
        <dbReference type="ARBA" id="ARBA00009347"/>
    </source>
</evidence>
<dbReference type="FunFam" id="2.40.110.10:FF:000002">
    <property type="entry name" value="Acyl-CoA dehydrogenase fadE12"/>
    <property type="match status" value="1"/>
</dbReference>
<dbReference type="CDD" id="cd00567">
    <property type="entry name" value="ACAD"/>
    <property type="match status" value="1"/>
</dbReference>
<evidence type="ECO:0000259" key="8">
    <source>
        <dbReference type="Pfam" id="PF02770"/>
    </source>
</evidence>
<dbReference type="Gene3D" id="1.10.540.10">
    <property type="entry name" value="Acyl-CoA dehydrogenase/oxidase, N-terminal domain"/>
    <property type="match status" value="1"/>
</dbReference>
<dbReference type="InterPro" id="IPR037069">
    <property type="entry name" value="AcylCoA_DH/ox_N_sf"/>
</dbReference>
<dbReference type="Proteomes" id="UP000237752">
    <property type="component" value="Unassembled WGS sequence"/>
</dbReference>
<dbReference type="EMBL" id="PVUE01000001">
    <property type="protein sequence ID" value="PRZ43941.1"/>
    <property type="molecule type" value="Genomic_DNA"/>
</dbReference>
<dbReference type="Pfam" id="PF02770">
    <property type="entry name" value="Acyl-CoA_dh_M"/>
    <property type="match status" value="1"/>
</dbReference>